<dbReference type="EMBL" id="KB097620">
    <property type="protein sequence ID" value="ESN93283.1"/>
    <property type="molecule type" value="Genomic_DNA"/>
</dbReference>
<dbReference type="PANTHER" id="PTHR13375">
    <property type="entry name" value="FMS INTERACTING PROTEIN"/>
    <property type="match status" value="1"/>
</dbReference>
<reference evidence="6" key="3">
    <citation type="submission" date="2015-06" db="UniProtKB">
        <authorList>
            <consortium name="EnsemblMetazoa"/>
        </authorList>
    </citation>
    <scope>IDENTIFICATION</scope>
</reference>
<gene>
    <name evidence="6" type="primary">20210434</name>
    <name evidence="5" type="ORF">HELRODRAFT_186112</name>
</gene>
<dbReference type="GO" id="GO:0000445">
    <property type="term" value="C:THO complex part of transcription export complex"/>
    <property type="evidence" value="ECO:0000318"/>
    <property type="project" value="GO_Central"/>
</dbReference>
<proteinExistence type="inferred from homology"/>
<feature type="compositionally biased region" description="Acidic residues" evidence="4">
    <location>
        <begin position="316"/>
        <end position="326"/>
    </location>
</feature>
<evidence type="ECO:0000256" key="1">
    <source>
        <dbReference type="ARBA" id="ARBA00004123"/>
    </source>
</evidence>
<keyword evidence="3" id="KW-0539">Nucleus</keyword>
<feature type="compositionally biased region" description="Low complexity" evidence="4">
    <location>
        <begin position="507"/>
        <end position="517"/>
    </location>
</feature>
<dbReference type="STRING" id="6412.T1FNN7"/>
<dbReference type="Pfam" id="PF09766">
    <property type="entry name" value="FmiP_Thoc5"/>
    <property type="match status" value="1"/>
</dbReference>
<dbReference type="OrthoDB" id="20582at2759"/>
<reference evidence="5 7" key="2">
    <citation type="journal article" date="2013" name="Nature">
        <title>Insights into bilaterian evolution from three spiralian genomes.</title>
        <authorList>
            <person name="Simakov O."/>
            <person name="Marletaz F."/>
            <person name="Cho S.J."/>
            <person name="Edsinger-Gonzales E."/>
            <person name="Havlak P."/>
            <person name="Hellsten U."/>
            <person name="Kuo D.H."/>
            <person name="Larsson T."/>
            <person name="Lv J."/>
            <person name="Arendt D."/>
            <person name="Savage R."/>
            <person name="Osoegawa K."/>
            <person name="de Jong P."/>
            <person name="Grimwood J."/>
            <person name="Chapman J.A."/>
            <person name="Shapiro H."/>
            <person name="Aerts A."/>
            <person name="Otillar R.P."/>
            <person name="Terry A.Y."/>
            <person name="Boore J.L."/>
            <person name="Grigoriev I.V."/>
            <person name="Lindberg D.R."/>
            <person name="Seaver E.C."/>
            <person name="Weisblat D.A."/>
            <person name="Putnam N.H."/>
            <person name="Rokhsar D.S."/>
        </authorList>
    </citation>
    <scope>NUCLEOTIDE SEQUENCE</scope>
</reference>
<dbReference type="InterPro" id="IPR019163">
    <property type="entry name" value="THO_Thoc5"/>
</dbReference>
<dbReference type="RefSeq" id="XP_009028564.1">
    <property type="nucleotide sequence ID" value="XM_009030316.1"/>
</dbReference>
<dbReference type="EMBL" id="AMQM01007444">
    <property type="status" value="NOT_ANNOTATED_CDS"/>
    <property type="molecule type" value="Genomic_DNA"/>
</dbReference>
<evidence type="ECO:0000313" key="5">
    <source>
        <dbReference type="EMBL" id="ESN93283.1"/>
    </source>
</evidence>
<sequence>MSNSKLENVEMADESIDKKKRKLPSKPENKHEPPKLNDKKLFYSEENEVLERDVIEDGKIHKEVVMQLTSIMDKVNKIKCQPGDLTEAQEDEIEALKIDGIMQFISLRKLNRLGHFRCKCVREITQDAKQNIDDHHLKLQNLIYEAMHLQREISKCLQFKSKDEDISLISVQEFLNSVDPEIAKNLIKEGDSHKLMLARLDWELKKRLELSTKLTDSEAKRKAIVNEIESKRRYLKALQPKLAAILESTKPVEQDLNLTFSETLTQQKLASSLPSPLYFLFVQAYSFSKACDKNMVVSIHGDVELAQSFHASPALIEEDSDSEDEQAEKKTKKHRRMTIDAKQLRKQQQVMSKHPLSVVVEIKCQDMGMIKLTFTYYTVLNITAVRADVDLCAKFNSSGDSKMEVDDANSPATFESSSHDLFSSLSFLQCLYDVDDDGIESPDPNNLFILNKYGISDLPSHIEGTERPYKWVQRLCGLHTLTTSSSSSLTPRTASDDDANDDVITPSTSSTNSCSSNIKNDHVSRTSYIEKMVILMRRRMKQRCHLFQQLYRLEKINNNTSECARTFNELLQPYKQKIICRLVEWKPLSYQEYVNLPQNQHIVSLDLASNKDFYFMGLLEREATNKNLPSSGSTNQKVTLKFCILIGSDYPVTPPLFSFLIQWKDMKRMATNDEAVREMECVVNTQMTTASDVLISQIVGMCSCFDVYLETGGVVERCAGANVGEDGQEDGPDKSASDTLLDENYTCLVDSQKTFLRIAKGPTRSKPFKFNNQLGFYTHY</sequence>
<dbReference type="InParanoid" id="T1FNN7"/>
<feature type="region of interest" description="Disordered" evidence="4">
    <location>
        <begin position="1"/>
        <end position="39"/>
    </location>
</feature>
<dbReference type="EnsemblMetazoa" id="HelroT186112">
    <property type="protein sequence ID" value="HelroP186112"/>
    <property type="gene ID" value="HelroG186112"/>
</dbReference>
<dbReference type="KEGG" id="hro:HELRODRAFT_186112"/>
<dbReference type="PANTHER" id="PTHR13375:SF3">
    <property type="entry name" value="THO COMPLEX SUBUNIT 5 HOMOLOG"/>
    <property type="match status" value="1"/>
</dbReference>
<dbReference type="GeneID" id="20210434"/>
<evidence type="ECO:0000256" key="2">
    <source>
        <dbReference type="ARBA" id="ARBA00008044"/>
    </source>
</evidence>
<feature type="region of interest" description="Disordered" evidence="4">
    <location>
        <begin position="484"/>
        <end position="517"/>
    </location>
</feature>
<keyword evidence="7" id="KW-1185">Reference proteome</keyword>
<comment type="subcellular location">
    <subcellularLocation>
        <location evidence="1">Nucleus</location>
    </subcellularLocation>
</comment>
<dbReference type="OMA" id="YEVMHLK"/>
<evidence type="ECO:0000313" key="6">
    <source>
        <dbReference type="EnsemblMetazoa" id="HelroP186112"/>
    </source>
</evidence>
<dbReference type="Proteomes" id="UP000015101">
    <property type="component" value="Unassembled WGS sequence"/>
</dbReference>
<dbReference type="GO" id="GO:0006406">
    <property type="term" value="P:mRNA export from nucleus"/>
    <property type="evidence" value="ECO:0000318"/>
    <property type="project" value="GO_Central"/>
</dbReference>
<evidence type="ECO:0000313" key="7">
    <source>
        <dbReference type="Proteomes" id="UP000015101"/>
    </source>
</evidence>
<dbReference type="CTD" id="20210434"/>
<feature type="compositionally biased region" description="Basic and acidic residues" evidence="4">
    <location>
        <begin position="25"/>
        <end position="39"/>
    </location>
</feature>
<organism evidence="6 7">
    <name type="scientific">Helobdella robusta</name>
    <name type="common">Californian leech</name>
    <dbReference type="NCBI Taxonomy" id="6412"/>
    <lineage>
        <taxon>Eukaryota</taxon>
        <taxon>Metazoa</taxon>
        <taxon>Spiralia</taxon>
        <taxon>Lophotrochozoa</taxon>
        <taxon>Annelida</taxon>
        <taxon>Clitellata</taxon>
        <taxon>Hirudinea</taxon>
        <taxon>Rhynchobdellida</taxon>
        <taxon>Glossiphoniidae</taxon>
        <taxon>Helobdella</taxon>
    </lineage>
</organism>
<reference evidence="7" key="1">
    <citation type="submission" date="2012-12" db="EMBL/GenBank/DDBJ databases">
        <authorList>
            <person name="Hellsten U."/>
            <person name="Grimwood J."/>
            <person name="Chapman J.A."/>
            <person name="Shapiro H."/>
            <person name="Aerts A."/>
            <person name="Otillar R.P."/>
            <person name="Terry A.Y."/>
            <person name="Boore J.L."/>
            <person name="Simakov O."/>
            <person name="Marletaz F."/>
            <person name="Cho S.-J."/>
            <person name="Edsinger-Gonzales E."/>
            <person name="Havlak P."/>
            <person name="Kuo D.-H."/>
            <person name="Larsson T."/>
            <person name="Lv J."/>
            <person name="Arendt D."/>
            <person name="Savage R."/>
            <person name="Osoegawa K."/>
            <person name="de Jong P."/>
            <person name="Lindberg D.R."/>
            <person name="Seaver E.C."/>
            <person name="Weisblat D.A."/>
            <person name="Putnam N.H."/>
            <person name="Grigoriev I.V."/>
            <person name="Rokhsar D.S."/>
        </authorList>
    </citation>
    <scope>NUCLEOTIDE SEQUENCE</scope>
</reference>
<accession>T1FNN7</accession>
<dbReference type="HOGENOM" id="CLU_023759_0_0_1"/>
<evidence type="ECO:0000256" key="3">
    <source>
        <dbReference type="ARBA" id="ARBA00023242"/>
    </source>
</evidence>
<evidence type="ECO:0000256" key="4">
    <source>
        <dbReference type="SAM" id="MobiDB-lite"/>
    </source>
</evidence>
<dbReference type="eggNOG" id="KOG2216">
    <property type="taxonomic scope" value="Eukaryota"/>
</dbReference>
<dbReference type="GO" id="GO:0003729">
    <property type="term" value="F:mRNA binding"/>
    <property type="evidence" value="ECO:0000318"/>
    <property type="project" value="GO_Central"/>
</dbReference>
<dbReference type="AlphaFoldDB" id="T1FNN7"/>
<protein>
    <recommendedName>
        <fullName evidence="8">THO complex subunit 5 homolog</fullName>
    </recommendedName>
</protein>
<feature type="region of interest" description="Disordered" evidence="4">
    <location>
        <begin position="314"/>
        <end position="336"/>
    </location>
</feature>
<evidence type="ECO:0008006" key="8">
    <source>
        <dbReference type="Google" id="ProtNLM"/>
    </source>
</evidence>
<dbReference type="FunCoup" id="T1FNN7">
    <property type="interactions" value="1324"/>
</dbReference>
<comment type="similarity">
    <text evidence="2">Belongs to the THOC5 family.</text>
</comment>
<name>T1FNN7_HELRO</name>